<protein>
    <submittedName>
        <fullName evidence="1">Uncharacterized protein</fullName>
    </submittedName>
</protein>
<keyword evidence="2" id="KW-1185">Reference proteome</keyword>
<organism evidence="1 2">
    <name type="scientific">Batillaria attramentaria</name>
    <dbReference type="NCBI Taxonomy" id="370345"/>
    <lineage>
        <taxon>Eukaryota</taxon>
        <taxon>Metazoa</taxon>
        <taxon>Spiralia</taxon>
        <taxon>Lophotrochozoa</taxon>
        <taxon>Mollusca</taxon>
        <taxon>Gastropoda</taxon>
        <taxon>Caenogastropoda</taxon>
        <taxon>Sorbeoconcha</taxon>
        <taxon>Cerithioidea</taxon>
        <taxon>Batillariidae</taxon>
        <taxon>Batillaria</taxon>
    </lineage>
</organism>
<comment type="caution">
    <text evidence="1">The sequence shown here is derived from an EMBL/GenBank/DDBJ whole genome shotgun (WGS) entry which is preliminary data.</text>
</comment>
<dbReference type="Proteomes" id="UP001519460">
    <property type="component" value="Unassembled WGS sequence"/>
</dbReference>
<gene>
    <name evidence="1" type="ORF">BaRGS_00023615</name>
</gene>
<evidence type="ECO:0000313" key="2">
    <source>
        <dbReference type="Proteomes" id="UP001519460"/>
    </source>
</evidence>
<dbReference type="AlphaFoldDB" id="A0ABD0KDL9"/>
<reference evidence="1 2" key="1">
    <citation type="journal article" date="2023" name="Sci. Data">
        <title>Genome assembly of the Korean intertidal mud-creeper Batillaria attramentaria.</title>
        <authorList>
            <person name="Patra A.K."/>
            <person name="Ho P.T."/>
            <person name="Jun S."/>
            <person name="Lee S.J."/>
            <person name="Kim Y."/>
            <person name="Won Y.J."/>
        </authorList>
    </citation>
    <scope>NUCLEOTIDE SEQUENCE [LARGE SCALE GENOMIC DNA]</scope>
    <source>
        <strain evidence="1">Wonlab-2016</strain>
    </source>
</reference>
<accession>A0ABD0KDL9</accession>
<dbReference type="EMBL" id="JACVVK020000198">
    <property type="protein sequence ID" value="KAK7485205.1"/>
    <property type="molecule type" value="Genomic_DNA"/>
</dbReference>
<sequence length="149" mass="16820">MFRINRLIVYDLDKAPSAPVDQIVGNRAPKISIATDLAHASPEVTKRPVAAVLLDRFRAFNALNTQKARKNIRVECGLIEVLTPTAVNIFRIFACQQPFSVQQLIVNEEAIGMYEANGSQRHFTAIHSKDVRASVFWQRMLLLCMYATF</sequence>
<evidence type="ECO:0000313" key="1">
    <source>
        <dbReference type="EMBL" id="KAK7485205.1"/>
    </source>
</evidence>
<proteinExistence type="predicted"/>
<name>A0ABD0KDL9_9CAEN</name>